<keyword evidence="2" id="KW-0808">Transferase</keyword>
<dbReference type="EMBL" id="CP028843">
    <property type="protein sequence ID" value="AWB23650.1"/>
    <property type="molecule type" value="Genomic_DNA"/>
</dbReference>
<gene>
    <name evidence="2" type="ORF">DA075_24440</name>
</gene>
<dbReference type="InterPro" id="IPR007345">
    <property type="entry name" value="Polysacch_pyruvyl_Trfase"/>
</dbReference>
<evidence type="ECO:0000259" key="1">
    <source>
        <dbReference type="Pfam" id="PF04230"/>
    </source>
</evidence>
<dbReference type="Pfam" id="PF04230">
    <property type="entry name" value="PS_pyruv_trans"/>
    <property type="match status" value="1"/>
</dbReference>
<feature type="domain" description="Polysaccharide pyruvyl transferase" evidence="1">
    <location>
        <begin position="130"/>
        <end position="200"/>
    </location>
</feature>
<keyword evidence="3" id="KW-1185">Reference proteome</keyword>
<dbReference type="AlphaFoldDB" id="A0A2R4WQ36"/>
<sequence length="342" mass="37431">MDTSLSPARLRGLVRLAYYVTDVPNFGDDLNAIVWPSRLDGILDERPDEAFVGIGTIIGRPEVRANRLHVFSSGAGNDRLSNWDGCKVVYWCVRGPLTARLLGLDPDAALADGAVLAPLSPALPRERLVGDRIVIIPHWETLDYPGWDEVARLTGFDLVDPRENPVSVITRIASAKAVLTESMHGAILADIYGVPWAGFATTANILPAKWLDWALSCGRALDLMAVPPPSAAPVFDRGRPPAAFGQRFAVDLEHALAFLRARTIDQPRAPTLWQRGKSVAKKSALARAYITSSGILSMSSERTADALAQLTSRLETPTDPAVILRQQERMLERLDTFRRAVR</sequence>
<dbReference type="OrthoDB" id="9803627at2"/>
<dbReference type="GO" id="GO:0016740">
    <property type="term" value="F:transferase activity"/>
    <property type="evidence" value="ECO:0007669"/>
    <property type="project" value="UniProtKB-KW"/>
</dbReference>
<accession>A0A2R4WQ36</accession>
<dbReference type="Proteomes" id="UP000244755">
    <property type="component" value="Chromosome 1"/>
</dbReference>
<reference evidence="2 3" key="1">
    <citation type="submission" date="2018-04" db="EMBL/GenBank/DDBJ databases">
        <title>Methylobacterium sp. PR1016A genome.</title>
        <authorList>
            <person name="Park W."/>
        </authorList>
    </citation>
    <scope>NUCLEOTIDE SEQUENCE [LARGE SCALE GENOMIC DNA]</scope>
    <source>
        <strain evidence="2 3">PR1016A</strain>
    </source>
</reference>
<dbReference type="RefSeq" id="WP_099955429.1">
    <property type="nucleotide sequence ID" value="NZ_CP028843.1"/>
</dbReference>
<evidence type="ECO:0000313" key="2">
    <source>
        <dbReference type="EMBL" id="AWB23650.1"/>
    </source>
</evidence>
<name>A0A2R4WQ36_9HYPH</name>
<protein>
    <submittedName>
        <fullName evidence="2">Polysaccharide pyruvyl transferase family protein</fullName>
    </submittedName>
</protein>
<organism evidence="2 3">
    <name type="scientific">Methylobacterium currus</name>
    <dbReference type="NCBI Taxonomy" id="2051553"/>
    <lineage>
        <taxon>Bacteria</taxon>
        <taxon>Pseudomonadati</taxon>
        <taxon>Pseudomonadota</taxon>
        <taxon>Alphaproteobacteria</taxon>
        <taxon>Hyphomicrobiales</taxon>
        <taxon>Methylobacteriaceae</taxon>
        <taxon>Methylobacterium</taxon>
    </lineage>
</organism>
<evidence type="ECO:0000313" key="3">
    <source>
        <dbReference type="Proteomes" id="UP000244755"/>
    </source>
</evidence>
<dbReference type="KEGG" id="mee:DA075_24440"/>
<proteinExistence type="predicted"/>